<dbReference type="NCBIfam" id="TIGR03160">
    <property type="entry name" value="cobT_DBIPRT"/>
    <property type="match status" value="1"/>
</dbReference>
<comment type="catalytic activity">
    <reaction evidence="9 10">
        <text>5,6-dimethylbenzimidazole + nicotinate beta-D-ribonucleotide = alpha-ribazole 5'-phosphate + nicotinate + H(+)</text>
        <dbReference type="Rhea" id="RHEA:11196"/>
        <dbReference type="ChEBI" id="CHEBI:15378"/>
        <dbReference type="ChEBI" id="CHEBI:15890"/>
        <dbReference type="ChEBI" id="CHEBI:32544"/>
        <dbReference type="ChEBI" id="CHEBI:57502"/>
        <dbReference type="ChEBI" id="CHEBI:57918"/>
        <dbReference type="EC" id="2.4.2.21"/>
    </reaction>
</comment>
<evidence type="ECO:0000313" key="11">
    <source>
        <dbReference type="EMBL" id="VUZ84294.1"/>
    </source>
</evidence>
<evidence type="ECO:0000256" key="4">
    <source>
        <dbReference type="ARBA" id="ARBA00015486"/>
    </source>
</evidence>
<dbReference type="InterPro" id="IPR036087">
    <property type="entry name" value="Nict_dMeBzImd_PRibTrfase_sf"/>
</dbReference>
<evidence type="ECO:0000256" key="8">
    <source>
        <dbReference type="ARBA" id="ARBA00030686"/>
    </source>
</evidence>
<keyword evidence="12" id="KW-1185">Reference proteome</keyword>
<name>A0A564ZG76_9BACT</name>
<feature type="active site" description="Proton acceptor" evidence="10">
    <location>
        <position position="316"/>
    </location>
</feature>
<comment type="similarity">
    <text evidence="2 10">Belongs to the CobT family.</text>
</comment>
<dbReference type="InterPro" id="IPR023195">
    <property type="entry name" value="Nict_dMeBzImd_PRibTrfase_N"/>
</dbReference>
<reference evidence="11 12" key="1">
    <citation type="submission" date="2019-07" db="EMBL/GenBank/DDBJ databases">
        <authorList>
            <person name="Cremers G."/>
        </authorList>
    </citation>
    <scope>NUCLEOTIDE SEQUENCE [LARGE SCALE GENOMIC DNA]</scope>
</reference>
<evidence type="ECO:0000256" key="2">
    <source>
        <dbReference type="ARBA" id="ARBA00007110"/>
    </source>
</evidence>
<gene>
    <name evidence="10" type="primary">cobT</name>
    <name evidence="11" type="ORF">MELA_00665</name>
</gene>
<dbReference type="Gene3D" id="1.10.1610.10">
    <property type="match status" value="1"/>
</dbReference>
<comment type="pathway">
    <text evidence="1 10">Nucleoside biosynthesis; alpha-ribazole biosynthesis; alpha-ribazole from 5,6-dimethylbenzimidazole: step 1/2.</text>
</comment>
<accession>A0A564ZG76</accession>
<dbReference type="Proteomes" id="UP000334340">
    <property type="component" value="Unassembled WGS sequence"/>
</dbReference>
<keyword evidence="6 10" id="KW-0328">Glycosyltransferase</keyword>
<evidence type="ECO:0000256" key="7">
    <source>
        <dbReference type="ARBA" id="ARBA00022679"/>
    </source>
</evidence>
<evidence type="ECO:0000256" key="5">
    <source>
        <dbReference type="ARBA" id="ARBA00022573"/>
    </source>
</evidence>
<dbReference type="Gene3D" id="3.40.50.10210">
    <property type="match status" value="1"/>
</dbReference>
<dbReference type="InterPro" id="IPR003200">
    <property type="entry name" value="Nict_dMeBzImd_PRibTrfase"/>
</dbReference>
<dbReference type="FunFam" id="3.40.50.10210:FF:000001">
    <property type="entry name" value="Nicotinate-nucleotide--dimethylbenzimidazole phosphoribosyltransferase"/>
    <property type="match status" value="1"/>
</dbReference>
<proteinExistence type="inferred from homology"/>
<dbReference type="PANTHER" id="PTHR43463">
    <property type="entry name" value="NICOTINATE-NUCLEOTIDE--DIMETHYLBENZIMIDAZOLE PHOSPHORIBOSYLTRANSFERASE"/>
    <property type="match status" value="1"/>
</dbReference>
<evidence type="ECO:0000256" key="6">
    <source>
        <dbReference type="ARBA" id="ARBA00022676"/>
    </source>
</evidence>
<evidence type="ECO:0000256" key="1">
    <source>
        <dbReference type="ARBA" id="ARBA00005049"/>
    </source>
</evidence>
<evidence type="ECO:0000256" key="3">
    <source>
        <dbReference type="ARBA" id="ARBA00011991"/>
    </source>
</evidence>
<dbReference type="NCBIfam" id="NF000996">
    <property type="entry name" value="PRK00105.1"/>
    <property type="match status" value="1"/>
</dbReference>
<keyword evidence="7 10" id="KW-0808">Transferase</keyword>
<dbReference type="EC" id="2.4.2.21" evidence="3 10"/>
<dbReference type="GO" id="GO:0008939">
    <property type="term" value="F:nicotinate-nucleotide-dimethylbenzimidazole phosphoribosyltransferase activity"/>
    <property type="evidence" value="ECO:0007669"/>
    <property type="project" value="UniProtKB-UniRule"/>
</dbReference>
<comment type="function">
    <text evidence="10">Catalyzes the synthesis of alpha-ribazole-5'-phosphate from nicotinate mononucleotide (NAMN) and 5,6-dimethylbenzimidazole (DMB).</text>
</comment>
<evidence type="ECO:0000256" key="10">
    <source>
        <dbReference type="HAMAP-Rule" id="MF_00230"/>
    </source>
</evidence>
<dbReference type="AlphaFoldDB" id="A0A564ZG76"/>
<dbReference type="HAMAP" id="MF_00230">
    <property type="entry name" value="CobT"/>
    <property type="match status" value="1"/>
</dbReference>
<sequence>MTHWIRPVPPLDEEAMREARRRQGRLTKPPGSLGRLEGLAVHLAGMTGRVRHLKLRHKAVIVMAADHGITAEGVSAYPAEVTAQMVQSFARGTAAINVLARTMGARVVTVDIGVRGPEVPGAGWVVRKVGPGTRNFLAEPAMSRVEAICAIETGIDIVEQERSRGLDLLATGDMGIGNTTASSAITAVLCGRTPAEVTGPGTGLSHEQIVRKADVIERAITLHRPDPSDPLDVLVKVGGFEIGGIVGVILGAAASRVPILIDGFVSGAAALIAARLAPVTRDYLIAGHRSTEPGHQAILDHLNLEPILDLGLRLGEGTGAVLAMPILEAAGRLLDEMATFEEARVSHRSPDHAQDGSQER</sequence>
<dbReference type="PANTHER" id="PTHR43463:SF1">
    <property type="entry name" value="NICOTINATE-NUCLEOTIDE--DIMETHYLBENZIMIDAZOLE PHOSPHORIBOSYLTRANSFERASE"/>
    <property type="match status" value="1"/>
</dbReference>
<protein>
    <recommendedName>
        <fullName evidence="4 10">Nicotinate-nucleotide--dimethylbenzimidazole phosphoribosyltransferase</fullName>
        <shortName evidence="10">NN:DBI PRT</shortName>
        <ecNumber evidence="3 10">2.4.2.21</ecNumber>
    </recommendedName>
    <alternativeName>
        <fullName evidence="8 10">N(1)-alpha-phosphoribosyltransferase</fullName>
    </alternativeName>
</protein>
<evidence type="ECO:0000256" key="9">
    <source>
        <dbReference type="ARBA" id="ARBA00047340"/>
    </source>
</evidence>
<dbReference type="UniPathway" id="UPA00061">
    <property type="reaction ID" value="UER00516"/>
</dbReference>
<dbReference type="InterPro" id="IPR017846">
    <property type="entry name" value="Nict_dMeBzImd_PRibTrfase_bact"/>
</dbReference>
<evidence type="ECO:0000313" key="12">
    <source>
        <dbReference type="Proteomes" id="UP000334340"/>
    </source>
</evidence>
<dbReference type="SUPFAM" id="SSF52733">
    <property type="entry name" value="Nicotinate mononucleotide:5,6-dimethylbenzimidazole phosphoribosyltransferase (CobT)"/>
    <property type="match status" value="1"/>
</dbReference>
<dbReference type="EMBL" id="CABIKM010000011">
    <property type="protein sequence ID" value="VUZ84294.1"/>
    <property type="molecule type" value="Genomic_DNA"/>
</dbReference>
<dbReference type="CDD" id="cd02439">
    <property type="entry name" value="DMB-PRT_CobT"/>
    <property type="match status" value="1"/>
</dbReference>
<dbReference type="Pfam" id="PF02277">
    <property type="entry name" value="DBI_PRT"/>
    <property type="match status" value="1"/>
</dbReference>
<dbReference type="GO" id="GO:0009236">
    <property type="term" value="P:cobalamin biosynthetic process"/>
    <property type="evidence" value="ECO:0007669"/>
    <property type="project" value="UniProtKB-UniRule"/>
</dbReference>
<organism evidence="11 12">
    <name type="scientific">Candidatus Methylomirabilis lanthanidiphila</name>
    <dbReference type="NCBI Taxonomy" id="2211376"/>
    <lineage>
        <taxon>Bacteria</taxon>
        <taxon>Candidatus Methylomirabilota</taxon>
        <taxon>Candidatus Methylomirabilia</taxon>
        <taxon>Candidatus Methylomirabilales</taxon>
        <taxon>Candidatus Methylomirabilaceae</taxon>
        <taxon>Candidatus Methylomirabilis</taxon>
    </lineage>
</organism>
<keyword evidence="5 10" id="KW-0169">Cobalamin biosynthesis</keyword>